<dbReference type="PANTHER" id="PTHR13572:SF4">
    <property type="entry name" value="RE57134P"/>
    <property type="match status" value="1"/>
</dbReference>
<keyword evidence="3" id="KW-0812">Transmembrane</keyword>
<evidence type="ECO:0000256" key="3">
    <source>
        <dbReference type="ARBA" id="ARBA00022692"/>
    </source>
</evidence>
<keyword evidence="5" id="KW-0735">Signal-anchor</keyword>
<dbReference type="eggNOG" id="ENOG502QPJV">
    <property type="taxonomic scope" value="Eukaryota"/>
</dbReference>
<sequence length="390" mass="46363">MLKNKIKELNRIRMKYNENRHYENFETNQTIFPINYNVHIFYYAWYENLRIDGKWEHWNHEYIKNWRKNDERIYPRGRHVPPDDIGSNYYPKLGCYSSKDVYVINEHMKQISNAGIGVLVVSWYPPGMSDGSYRSPDEIFSSLLDSAEKYKLKLAPHIEPYENRNPYNLLENIKYFKNKYGNHPSLYKIKRGEKNLIVYYIYDSYRIPAISWRELLGPNGNISIRETSYDGIFLGLLVDSNHKYEIKKAKFDGFYTYFASNGFSYGSTWKNWKTLSHLASSQNLIFVPSIGPGYVDTRVRPWNAMNTRDRRHGKYYEVGWRAAISAGVDYVSITSFNEWHEGTQIEPAIRKNTINYTYLDYEPEGSDFYLKVTKYWIHSFTNKRRPIPIL</sequence>
<comment type="similarity">
    <text evidence="2">Belongs to the glycosyl hydrolase 99 family.</text>
</comment>
<evidence type="ECO:0000313" key="11">
    <source>
        <dbReference type="Proteomes" id="UP000009046"/>
    </source>
</evidence>
<keyword evidence="6" id="KW-1133">Transmembrane helix</keyword>
<dbReference type="OMA" id="WRKNDER"/>
<dbReference type="KEGG" id="phu:Phum_PHUM600230"/>
<gene>
    <name evidence="10" type="primary">8236902</name>
    <name evidence="9" type="ORF">Phum_PHUM600230</name>
</gene>
<dbReference type="RefSeq" id="XP_002432761.1">
    <property type="nucleotide sequence ID" value="XM_002432716.1"/>
</dbReference>
<dbReference type="AlphaFoldDB" id="E0W317"/>
<dbReference type="HOGENOM" id="CLU_042710_1_1_1"/>
<keyword evidence="11" id="KW-1185">Reference proteome</keyword>
<accession>E0W317</accession>
<dbReference type="STRING" id="121224.E0W317"/>
<keyword evidence="7" id="KW-0333">Golgi apparatus</keyword>
<reference evidence="10" key="3">
    <citation type="submission" date="2021-02" db="UniProtKB">
        <authorList>
            <consortium name="EnsemblMetazoa"/>
        </authorList>
    </citation>
    <scope>IDENTIFICATION</scope>
    <source>
        <strain evidence="10">USDA</strain>
    </source>
</reference>
<evidence type="ECO:0000313" key="10">
    <source>
        <dbReference type="EnsemblMetazoa" id="PHUM600230-PA"/>
    </source>
</evidence>
<organism>
    <name type="scientific">Pediculus humanus subsp. corporis</name>
    <name type="common">Body louse</name>
    <dbReference type="NCBI Taxonomy" id="121224"/>
    <lineage>
        <taxon>Eukaryota</taxon>
        <taxon>Metazoa</taxon>
        <taxon>Ecdysozoa</taxon>
        <taxon>Arthropoda</taxon>
        <taxon>Hexapoda</taxon>
        <taxon>Insecta</taxon>
        <taxon>Pterygota</taxon>
        <taxon>Neoptera</taxon>
        <taxon>Paraneoptera</taxon>
        <taxon>Psocodea</taxon>
        <taxon>Troctomorpha</taxon>
        <taxon>Phthiraptera</taxon>
        <taxon>Anoplura</taxon>
        <taxon>Pediculidae</taxon>
        <taxon>Pediculus</taxon>
    </lineage>
</organism>
<dbReference type="EMBL" id="AAZO01007321">
    <property type="status" value="NOT_ANNOTATED_CDS"/>
    <property type="molecule type" value="Genomic_DNA"/>
</dbReference>
<dbReference type="FunFam" id="3.20.20.80:FF:000019">
    <property type="entry name" value="glycoprotein endo-alpha-1,2-mannosidase"/>
    <property type="match status" value="1"/>
</dbReference>
<dbReference type="EMBL" id="DS235881">
    <property type="protein sequence ID" value="EEB20023.1"/>
    <property type="molecule type" value="Genomic_DNA"/>
</dbReference>
<keyword evidence="8" id="KW-0472">Membrane</keyword>
<protein>
    <submittedName>
        <fullName evidence="9 10">Mannosidase, endo-alpha, putative</fullName>
    </submittedName>
</protein>
<dbReference type="CTD" id="8236902"/>
<proteinExistence type="inferred from homology"/>
<dbReference type="GO" id="GO:0000139">
    <property type="term" value="C:Golgi membrane"/>
    <property type="evidence" value="ECO:0007669"/>
    <property type="project" value="UniProtKB-SubCell"/>
</dbReference>
<dbReference type="FunCoup" id="E0W317">
    <property type="interactions" value="254"/>
</dbReference>
<dbReference type="CDD" id="cd11574">
    <property type="entry name" value="GH99"/>
    <property type="match status" value="1"/>
</dbReference>
<dbReference type="PANTHER" id="PTHR13572">
    <property type="entry name" value="ENDO-ALPHA-1,2-MANNOSIDASE"/>
    <property type="match status" value="1"/>
</dbReference>
<dbReference type="EnsemblMetazoa" id="PHUM600230-RA">
    <property type="protein sequence ID" value="PHUM600230-PA"/>
    <property type="gene ID" value="PHUM600230"/>
</dbReference>
<dbReference type="Gene3D" id="3.20.20.80">
    <property type="entry name" value="Glycosidases"/>
    <property type="match status" value="1"/>
</dbReference>
<evidence type="ECO:0000256" key="2">
    <source>
        <dbReference type="ARBA" id="ARBA00009559"/>
    </source>
</evidence>
<dbReference type="GO" id="GO:0004559">
    <property type="term" value="F:alpha-mannosidase activity"/>
    <property type="evidence" value="ECO:0007669"/>
    <property type="project" value="TreeGrafter"/>
</dbReference>
<dbReference type="Proteomes" id="UP000009046">
    <property type="component" value="Unassembled WGS sequence"/>
</dbReference>
<dbReference type="InterPro" id="IPR026071">
    <property type="entry name" value="Glyco_Hydrolase_99"/>
</dbReference>
<evidence type="ECO:0000256" key="8">
    <source>
        <dbReference type="ARBA" id="ARBA00023136"/>
    </source>
</evidence>
<evidence type="ECO:0000313" key="9">
    <source>
        <dbReference type="EMBL" id="EEB20023.1"/>
    </source>
</evidence>
<evidence type="ECO:0000256" key="7">
    <source>
        <dbReference type="ARBA" id="ARBA00023034"/>
    </source>
</evidence>
<reference evidence="9" key="1">
    <citation type="submission" date="2007-04" db="EMBL/GenBank/DDBJ databases">
        <title>Annotation of Pediculus humanus corporis strain USDA.</title>
        <authorList>
            <person name="Kirkness E."/>
            <person name="Hannick L."/>
            <person name="Hass B."/>
            <person name="Bruggner R."/>
            <person name="Lawson D."/>
            <person name="Bidwell S."/>
            <person name="Joardar V."/>
            <person name="Caler E."/>
            <person name="Walenz B."/>
            <person name="Inman J."/>
            <person name="Schobel S."/>
            <person name="Galinsky K."/>
            <person name="Amedeo P."/>
            <person name="Strausberg R."/>
        </authorList>
    </citation>
    <scope>NUCLEOTIDE SEQUENCE</scope>
    <source>
        <strain evidence="9">USDA</strain>
    </source>
</reference>
<name>E0W317_PEDHC</name>
<dbReference type="Pfam" id="PF16317">
    <property type="entry name" value="Glyco_hydro_99"/>
    <property type="match status" value="1"/>
</dbReference>
<evidence type="ECO:0000256" key="1">
    <source>
        <dbReference type="ARBA" id="ARBA00004323"/>
    </source>
</evidence>
<evidence type="ECO:0000256" key="4">
    <source>
        <dbReference type="ARBA" id="ARBA00022801"/>
    </source>
</evidence>
<keyword evidence="4" id="KW-0378">Hydrolase</keyword>
<evidence type="ECO:0000256" key="6">
    <source>
        <dbReference type="ARBA" id="ARBA00022989"/>
    </source>
</evidence>
<dbReference type="GeneID" id="8236902"/>
<evidence type="ECO:0000256" key="5">
    <source>
        <dbReference type="ARBA" id="ARBA00022968"/>
    </source>
</evidence>
<dbReference type="VEuPathDB" id="VectorBase:PHUM600230"/>
<comment type="subcellular location">
    <subcellularLocation>
        <location evidence="1">Golgi apparatus membrane</location>
        <topology evidence="1">Single-pass type II membrane protein</topology>
    </subcellularLocation>
</comment>
<dbReference type="OrthoDB" id="406152at2759"/>
<dbReference type="InParanoid" id="E0W317"/>
<reference evidence="9" key="2">
    <citation type="submission" date="2007-04" db="EMBL/GenBank/DDBJ databases">
        <title>The genome of the human body louse.</title>
        <authorList>
            <consortium name="The Human Body Louse Genome Consortium"/>
            <person name="Kirkness E."/>
            <person name="Walenz B."/>
            <person name="Hass B."/>
            <person name="Bruggner R."/>
            <person name="Strausberg R."/>
        </authorList>
    </citation>
    <scope>NUCLEOTIDE SEQUENCE</scope>
    <source>
        <strain evidence="9">USDA</strain>
    </source>
</reference>